<name>A0A6D2JSY7_9BRAS</name>
<proteinExistence type="predicted"/>
<dbReference type="InterPro" id="IPR025558">
    <property type="entry name" value="DUF4283"/>
</dbReference>
<reference evidence="2" key="1">
    <citation type="submission" date="2020-01" db="EMBL/GenBank/DDBJ databases">
        <authorList>
            <person name="Mishra B."/>
        </authorList>
    </citation>
    <scope>NUCLEOTIDE SEQUENCE [LARGE SCALE GENOMIC DNA]</scope>
</reference>
<accession>A0A6D2JSY7</accession>
<protein>
    <recommendedName>
        <fullName evidence="1">DUF4283 domain-containing protein</fullName>
    </recommendedName>
</protein>
<dbReference type="AlphaFoldDB" id="A0A6D2JSY7"/>
<evidence type="ECO:0000313" key="2">
    <source>
        <dbReference type="EMBL" id="CAA7042516.1"/>
    </source>
</evidence>
<dbReference type="Proteomes" id="UP000467841">
    <property type="component" value="Unassembled WGS sequence"/>
</dbReference>
<evidence type="ECO:0000313" key="3">
    <source>
        <dbReference type="Proteomes" id="UP000467841"/>
    </source>
</evidence>
<organism evidence="2 3">
    <name type="scientific">Microthlaspi erraticum</name>
    <dbReference type="NCBI Taxonomy" id="1685480"/>
    <lineage>
        <taxon>Eukaryota</taxon>
        <taxon>Viridiplantae</taxon>
        <taxon>Streptophyta</taxon>
        <taxon>Embryophyta</taxon>
        <taxon>Tracheophyta</taxon>
        <taxon>Spermatophyta</taxon>
        <taxon>Magnoliopsida</taxon>
        <taxon>eudicotyledons</taxon>
        <taxon>Gunneridae</taxon>
        <taxon>Pentapetalae</taxon>
        <taxon>rosids</taxon>
        <taxon>malvids</taxon>
        <taxon>Brassicales</taxon>
        <taxon>Brassicaceae</taxon>
        <taxon>Coluteocarpeae</taxon>
        <taxon>Microthlaspi</taxon>
    </lineage>
</organism>
<dbReference type="OrthoDB" id="1109467at2759"/>
<feature type="domain" description="DUF4283" evidence="1">
    <location>
        <begin position="1"/>
        <end position="48"/>
    </location>
</feature>
<dbReference type="PANTHER" id="PTHR31286:SF99">
    <property type="entry name" value="DUF4283 DOMAIN-CONTAINING PROTEIN"/>
    <property type="match status" value="1"/>
</dbReference>
<dbReference type="PANTHER" id="PTHR31286">
    <property type="entry name" value="GLYCINE-RICH CELL WALL STRUCTURAL PROTEIN 1.8-LIKE"/>
    <property type="match status" value="1"/>
</dbReference>
<sequence>MHVLDLPRQFFMIRFETEEEYMTALTGGPWKMFGSYLLVQAWSPDFDPLRSEIETTPVWVRLTNILVNYYHRSILMGIAKGLGRPLRVDGATLNFERARFARICVEVNLKKPLKGTILINGERYFVSYEGLTNICSLCGMYGHLVHSCPKRVSEASNESVTSNFPGRDNGKEIAVVEDGFTQVRRGRRQPMTVVNQTVADIHGSEKRKECLTEYHVGE</sequence>
<keyword evidence="3" id="KW-1185">Reference proteome</keyword>
<dbReference type="EMBL" id="CACVBM020001273">
    <property type="protein sequence ID" value="CAA7042516.1"/>
    <property type="molecule type" value="Genomic_DNA"/>
</dbReference>
<evidence type="ECO:0000259" key="1">
    <source>
        <dbReference type="Pfam" id="PF14111"/>
    </source>
</evidence>
<dbReference type="Pfam" id="PF14111">
    <property type="entry name" value="DUF4283"/>
    <property type="match status" value="1"/>
</dbReference>
<dbReference type="InterPro" id="IPR040256">
    <property type="entry name" value="At4g02000-like"/>
</dbReference>
<comment type="caution">
    <text evidence="2">The sequence shown here is derived from an EMBL/GenBank/DDBJ whole genome shotgun (WGS) entry which is preliminary data.</text>
</comment>
<gene>
    <name evidence="2" type="ORF">MERR_LOCUS29751</name>
</gene>